<dbReference type="Gene3D" id="2.160.20.70">
    <property type="match status" value="1"/>
</dbReference>
<proteinExistence type="inferred from homology"/>
<organism evidence="7 8">
    <name type="scientific">Pelolinea submarina</name>
    <dbReference type="NCBI Taxonomy" id="913107"/>
    <lineage>
        <taxon>Bacteria</taxon>
        <taxon>Bacillati</taxon>
        <taxon>Chloroflexota</taxon>
        <taxon>Anaerolineae</taxon>
        <taxon>Anaerolineales</taxon>
        <taxon>Anaerolineaceae</taxon>
        <taxon>Pelolinea</taxon>
    </lineage>
</organism>
<name>A0A347ZTJ9_9CHLR</name>
<evidence type="ECO:0000256" key="5">
    <source>
        <dbReference type="HAMAP-Rule" id="MF_00267"/>
    </source>
</evidence>
<dbReference type="GO" id="GO:1901891">
    <property type="term" value="P:regulation of cell septum assembly"/>
    <property type="evidence" value="ECO:0007669"/>
    <property type="project" value="InterPro"/>
</dbReference>
<comment type="similarity">
    <text evidence="5">Belongs to the MinC family.</text>
</comment>
<dbReference type="InterPro" id="IPR013033">
    <property type="entry name" value="MinC"/>
</dbReference>
<keyword evidence="1 5" id="KW-0132">Cell division</keyword>
<dbReference type="HAMAP" id="MF_00267">
    <property type="entry name" value="MinC"/>
    <property type="match status" value="1"/>
</dbReference>
<dbReference type="RefSeq" id="WP_116223952.1">
    <property type="nucleotide sequence ID" value="NZ_AP018437.1"/>
</dbReference>
<dbReference type="Pfam" id="PF03775">
    <property type="entry name" value="MinC_C"/>
    <property type="match status" value="1"/>
</dbReference>
<dbReference type="SUPFAM" id="SSF63848">
    <property type="entry name" value="Cell-division inhibitor MinC, C-terminal domain"/>
    <property type="match status" value="1"/>
</dbReference>
<dbReference type="PANTHER" id="PTHR34108">
    <property type="entry name" value="SEPTUM SITE-DETERMINING PROTEIN MINC"/>
    <property type="match status" value="1"/>
</dbReference>
<sequence length="230" mass="25470">MEKLEAFPIKGFREGLLVTMGEGDWQKNFDALMQQIDGRCEFFEGAKIAIDVGERKLRAVEVCKLRDKLADRNVTLFALLSQSPATEAVAETLGLSTKKSVLKVNEEDLPRALYDGESALMIKKTLRSGTSVKYSGTVIVDGDINPGAEVIASGSIYVWGKIKGTVYAGIEGSEKEVIAALEISTEKMRIANIAYRESKLKIKPKKKVCKVIIEGNSLRFVDWEQHKLIE</sequence>
<reference evidence="7 8" key="1">
    <citation type="submission" date="2018-08" db="EMBL/GenBank/DDBJ databases">
        <title>Genomic Encyclopedia of Type Strains, Phase IV (KMG-IV): sequencing the most valuable type-strain genomes for metagenomic binning, comparative biology and taxonomic classification.</title>
        <authorList>
            <person name="Goeker M."/>
        </authorList>
    </citation>
    <scope>NUCLEOTIDE SEQUENCE [LARGE SCALE GENOMIC DNA]</scope>
    <source>
        <strain evidence="7 8">DSM 23923</strain>
    </source>
</reference>
<feature type="domain" description="Septum formation inhibitor MinC C-terminal" evidence="6">
    <location>
        <begin position="121"/>
        <end position="219"/>
    </location>
</feature>
<evidence type="ECO:0000256" key="4">
    <source>
        <dbReference type="ARBA" id="ARBA00046874"/>
    </source>
</evidence>
<evidence type="ECO:0000256" key="3">
    <source>
        <dbReference type="ARBA" id="ARBA00023306"/>
    </source>
</evidence>
<protein>
    <recommendedName>
        <fullName evidence="5">Probable septum site-determining protein MinC</fullName>
    </recommendedName>
</protein>
<dbReference type="InterPro" id="IPR036145">
    <property type="entry name" value="MinC_C_sf"/>
</dbReference>
<dbReference type="InterPro" id="IPR016098">
    <property type="entry name" value="CAP/MinC_C"/>
</dbReference>
<keyword evidence="2 5" id="KW-0717">Septation</keyword>
<evidence type="ECO:0000259" key="6">
    <source>
        <dbReference type="Pfam" id="PF03775"/>
    </source>
</evidence>
<comment type="caution">
    <text evidence="7">The sequence shown here is derived from an EMBL/GenBank/DDBJ whole genome shotgun (WGS) entry which is preliminary data.</text>
</comment>
<evidence type="ECO:0000256" key="2">
    <source>
        <dbReference type="ARBA" id="ARBA00023210"/>
    </source>
</evidence>
<dbReference type="OrthoDB" id="9790810at2"/>
<keyword evidence="8" id="KW-1185">Reference proteome</keyword>
<comment type="subunit">
    <text evidence="4 5">Interacts with MinD and FtsZ.</text>
</comment>
<comment type="function">
    <text evidence="5">Cell division inhibitor that blocks the formation of polar Z ring septums. Rapidly oscillates between the poles of the cell to destabilize FtsZ filaments that have formed before they mature into polar Z rings. Prevents FtsZ polymerization.</text>
</comment>
<dbReference type="Proteomes" id="UP000256388">
    <property type="component" value="Unassembled WGS sequence"/>
</dbReference>
<dbReference type="InterPro" id="IPR005526">
    <property type="entry name" value="Septum_form_inhib_MinC_C"/>
</dbReference>
<evidence type="ECO:0000313" key="7">
    <source>
        <dbReference type="EMBL" id="REG10795.1"/>
    </source>
</evidence>
<dbReference type="GO" id="GO:0000917">
    <property type="term" value="P:division septum assembly"/>
    <property type="evidence" value="ECO:0007669"/>
    <property type="project" value="UniProtKB-KW"/>
</dbReference>
<evidence type="ECO:0000313" key="8">
    <source>
        <dbReference type="Proteomes" id="UP000256388"/>
    </source>
</evidence>
<dbReference type="PANTHER" id="PTHR34108:SF1">
    <property type="entry name" value="SEPTUM SITE-DETERMINING PROTEIN MINC"/>
    <property type="match status" value="1"/>
</dbReference>
<dbReference type="EMBL" id="QUMS01000001">
    <property type="protein sequence ID" value="REG10795.1"/>
    <property type="molecule type" value="Genomic_DNA"/>
</dbReference>
<gene>
    <name evidence="5" type="primary">minC</name>
    <name evidence="7" type="ORF">DFR64_0658</name>
</gene>
<keyword evidence="3 5" id="KW-0131">Cell cycle</keyword>
<dbReference type="AlphaFoldDB" id="A0A347ZTJ9"/>
<dbReference type="GO" id="GO:0000902">
    <property type="term" value="P:cell morphogenesis"/>
    <property type="evidence" value="ECO:0007669"/>
    <property type="project" value="InterPro"/>
</dbReference>
<evidence type="ECO:0000256" key="1">
    <source>
        <dbReference type="ARBA" id="ARBA00022618"/>
    </source>
</evidence>
<accession>A0A347ZTJ9</accession>